<comment type="caution">
    <text evidence="8">The sequence shown here is derived from an EMBL/GenBank/DDBJ whole genome shotgun (WGS) entry which is preliminary data.</text>
</comment>
<feature type="domain" description="Lebercilin" evidence="7">
    <location>
        <begin position="54"/>
        <end position="246"/>
    </location>
</feature>
<dbReference type="GO" id="GO:0042073">
    <property type="term" value="P:intraciliary transport"/>
    <property type="evidence" value="ECO:0007669"/>
    <property type="project" value="TreeGrafter"/>
</dbReference>
<dbReference type="InterPro" id="IPR026188">
    <property type="entry name" value="Lebercilin-like"/>
</dbReference>
<feature type="region of interest" description="Disordered" evidence="6">
    <location>
        <begin position="1"/>
        <end position="29"/>
    </location>
</feature>
<keyword evidence="9" id="KW-1185">Reference proteome</keyword>
<reference evidence="8 9" key="1">
    <citation type="submission" date="2019-09" db="EMBL/GenBank/DDBJ databases">
        <title>Bird 10,000 Genomes (B10K) Project - Family phase.</title>
        <authorList>
            <person name="Zhang G."/>
        </authorList>
    </citation>
    <scope>NUCLEOTIDE SEQUENCE [LARGE SCALE GENOMIC DNA]</scope>
    <source>
        <strain evidence="8">B10K-DU-001-39</strain>
        <tissue evidence="8">Muscle</tissue>
    </source>
</reference>
<evidence type="ECO:0000313" key="8">
    <source>
        <dbReference type="EMBL" id="NXL90244.1"/>
    </source>
</evidence>
<dbReference type="PANTHER" id="PTHR16650">
    <property type="entry name" value="C21ORF13-RELATED"/>
    <property type="match status" value="1"/>
</dbReference>
<feature type="non-terminal residue" evidence="8">
    <location>
        <position position="534"/>
    </location>
</feature>
<evidence type="ECO:0000256" key="5">
    <source>
        <dbReference type="SAM" id="Coils"/>
    </source>
</evidence>
<feature type="region of interest" description="Disordered" evidence="6">
    <location>
        <begin position="302"/>
        <end position="349"/>
    </location>
</feature>
<dbReference type="Pfam" id="PF15619">
    <property type="entry name" value="Lebercilin"/>
    <property type="match status" value="1"/>
</dbReference>
<evidence type="ECO:0000259" key="7">
    <source>
        <dbReference type="Pfam" id="PF15619"/>
    </source>
</evidence>
<organism evidence="8 9">
    <name type="scientific">Alectura lathami</name>
    <name type="common">Australian brush turkey</name>
    <dbReference type="NCBI Taxonomy" id="81907"/>
    <lineage>
        <taxon>Eukaryota</taxon>
        <taxon>Metazoa</taxon>
        <taxon>Chordata</taxon>
        <taxon>Craniata</taxon>
        <taxon>Vertebrata</taxon>
        <taxon>Euteleostomi</taxon>
        <taxon>Archelosauria</taxon>
        <taxon>Archosauria</taxon>
        <taxon>Dinosauria</taxon>
        <taxon>Saurischia</taxon>
        <taxon>Theropoda</taxon>
        <taxon>Coelurosauria</taxon>
        <taxon>Aves</taxon>
        <taxon>Neognathae</taxon>
        <taxon>Galloanserae</taxon>
        <taxon>Galliformes</taxon>
        <taxon>Megapodiidae</taxon>
        <taxon>Alectura</taxon>
    </lineage>
</organism>
<sequence>MQKNEKKEMKKKGQHIFSQNNKGGKKLPAKKIPHQNISFLSLQNNVIPKKKTTVAQRILSARLHKIKELKNGIFDLQLKVEASNLENCVLKQLHHRHAKAISRYENSAGILPDLLRRHYSQVSTLRRHLRVSQEEERCASRKLREVEAELLKTKDALQALHLLSEDKGLAEREELYQRLSVLTERMEENNKRIQSLEKQLKLNNSTFSRQLASENKKAAEAEIITKNLQMEINSLHQKIKEKDRQLYIKNIYANRLLKIPKDRGDSVPREKSLSVNTSVQVDKRNCRSLLLSQYQSQERGGSLLLLSEEKKPSEDENQKAKANEAYTDAQSRTEKQSDEKITEPETFTIAHREYLKEEKPLTKEHTCLELTKQEEGKRDSLKQEPKKTEETPLNDSIKKDNQEEDAVEEKEKRPEEQLSNSGRAESNFLTPGPRNKTLSRLKQYIFSEATENLHHGLPTSGTKSGKCSLCNLRRAGQDCSEGVGSKVKHSFGLYGASFGEVTKTRQKDSSTEAKGCAQLTFTERKKSLMKELFG</sequence>
<dbReference type="PANTHER" id="PTHR16650:SF9">
    <property type="entry name" value="LEBERCILIN-LIKE PROTEIN"/>
    <property type="match status" value="1"/>
</dbReference>
<evidence type="ECO:0000256" key="1">
    <source>
        <dbReference type="ARBA" id="ARBA00010229"/>
    </source>
</evidence>
<proteinExistence type="inferred from homology"/>
<evidence type="ECO:0000256" key="3">
    <source>
        <dbReference type="ARBA" id="ARBA00041189"/>
    </source>
</evidence>
<feature type="compositionally biased region" description="Basic and acidic residues" evidence="6">
    <location>
        <begin position="307"/>
        <end position="322"/>
    </location>
</feature>
<protein>
    <recommendedName>
        <fullName evidence="3">Lebercilin-like protein</fullName>
    </recommendedName>
    <alternativeName>
        <fullName evidence="4">Leber congenital amaurosis 5-like protein</fullName>
    </alternativeName>
</protein>
<feature type="compositionally biased region" description="Polar residues" evidence="6">
    <location>
        <begin position="417"/>
        <end position="429"/>
    </location>
</feature>
<gene>
    <name evidence="8" type="primary">Lca5l</name>
    <name evidence="8" type="ORF">ALELAT_R04822</name>
</gene>
<dbReference type="OrthoDB" id="2123794at2759"/>
<evidence type="ECO:0000256" key="4">
    <source>
        <dbReference type="ARBA" id="ARBA00041402"/>
    </source>
</evidence>
<dbReference type="Proteomes" id="UP000562322">
    <property type="component" value="Unassembled WGS sequence"/>
</dbReference>
<evidence type="ECO:0000313" key="9">
    <source>
        <dbReference type="Proteomes" id="UP000562322"/>
    </source>
</evidence>
<name>A0A7L0WI66_ALELA</name>
<dbReference type="InterPro" id="IPR028933">
    <property type="entry name" value="Lebercilin_dom"/>
</dbReference>
<feature type="non-terminal residue" evidence="8">
    <location>
        <position position="1"/>
    </location>
</feature>
<feature type="compositionally biased region" description="Basic and acidic residues" evidence="6">
    <location>
        <begin position="365"/>
        <end position="401"/>
    </location>
</feature>
<accession>A0A7L0WI66</accession>
<dbReference type="GO" id="GO:0005930">
    <property type="term" value="C:axoneme"/>
    <property type="evidence" value="ECO:0007669"/>
    <property type="project" value="TreeGrafter"/>
</dbReference>
<dbReference type="AlphaFoldDB" id="A0A7L0WI66"/>
<feature type="coiled-coil region" evidence="5">
    <location>
        <begin position="129"/>
        <end position="245"/>
    </location>
</feature>
<feature type="compositionally biased region" description="Basic and acidic residues" evidence="6">
    <location>
        <begin position="331"/>
        <end position="343"/>
    </location>
</feature>
<evidence type="ECO:0000256" key="6">
    <source>
        <dbReference type="SAM" id="MobiDB-lite"/>
    </source>
</evidence>
<keyword evidence="2 5" id="KW-0175">Coiled coil</keyword>
<evidence type="ECO:0000256" key="2">
    <source>
        <dbReference type="ARBA" id="ARBA00023054"/>
    </source>
</evidence>
<dbReference type="EMBL" id="VXAV01006850">
    <property type="protein sequence ID" value="NXL90244.1"/>
    <property type="molecule type" value="Genomic_DNA"/>
</dbReference>
<feature type="region of interest" description="Disordered" evidence="6">
    <location>
        <begin position="365"/>
        <end position="435"/>
    </location>
</feature>
<comment type="similarity">
    <text evidence="1">Belongs to the LCA5 family.</text>
</comment>